<feature type="domain" description="tRNA-splicing endonuclease subunit Sen54 N-terminal" evidence="3">
    <location>
        <begin position="56"/>
        <end position="113"/>
    </location>
</feature>
<dbReference type="EMBL" id="LUGH01000343">
    <property type="protein sequence ID" value="OBZ85945.1"/>
    <property type="molecule type" value="Genomic_DNA"/>
</dbReference>
<comment type="similarity">
    <text evidence="1">Belongs to the SEN54 family.</text>
</comment>
<proteinExistence type="inferred from homology"/>
<evidence type="ECO:0000256" key="1">
    <source>
        <dbReference type="ARBA" id="ARBA00005736"/>
    </source>
</evidence>
<keyword evidence="4" id="KW-0540">Nuclease</keyword>
<dbReference type="GO" id="GO:0000379">
    <property type="term" value="P:tRNA-type intron splice site recognition and cleavage"/>
    <property type="evidence" value="ECO:0007669"/>
    <property type="project" value="TreeGrafter"/>
</dbReference>
<dbReference type="GO" id="GO:0004519">
    <property type="term" value="F:endonuclease activity"/>
    <property type="evidence" value="ECO:0007669"/>
    <property type="project" value="UniProtKB-KW"/>
</dbReference>
<sequence length="320" mass="37295">MSDSEDDQLNDYSLLLKKKNNVKLKRGSKTNDHVNLDRLETARSALFECLNQTLKPSAKSSSKGVLSREYPYHTRIVQNKGTHLHSMGFSLKGVITLYPEEAAFLVSRNALIVVEEEEETQRDVLFEDYCEIMCTKGDDWITFDKYLVYAYLKRLGFIVMRAQQPTSSRPKSSSFWCLLLDKMLNWHQCKKIHGPLAWRYSHKTYTSLYSTLQIVPCSPWYRPFEPLVGMDWYVYKPRPSFSKKNPGQPDFKVIVRHVRDSVLSLDEQHQLFGQENQFIVALVGDADNITFLRMNGDDMQDISQRLHIIKAQKKQFHIEK</sequence>
<keyword evidence="4" id="KW-0255">Endonuclease</keyword>
<accession>A0A1C7N9Z7</accession>
<dbReference type="InterPro" id="IPR024337">
    <property type="entry name" value="tRNA_splic_suSen54"/>
</dbReference>
<evidence type="ECO:0000313" key="4">
    <source>
        <dbReference type="EMBL" id="OBZ85945.1"/>
    </source>
</evidence>
<dbReference type="OrthoDB" id="408683at2759"/>
<dbReference type="InParanoid" id="A0A1C7N9Z7"/>
<dbReference type="PANTHER" id="PTHR21027">
    <property type="entry name" value="TRNA-SPLICING ENDONUCLEASE SUBUNIT SEN54"/>
    <property type="match status" value="1"/>
</dbReference>
<dbReference type="AlphaFoldDB" id="A0A1C7N9Z7"/>
<dbReference type="FunCoup" id="A0A1C7N9Z7">
    <property type="interactions" value="11"/>
</dbReference>
<evidence type="ECO:0000256" key="2">
    <source>
        <dbReference type="ARBA" id="ARBA00022694"/>
    </source>
</evidence>
<evidence type="ECO:0000259" key="3">
    <source>
        <dbReference type="Pfam" id="PF12928"/>
    </source>
</evidence>
<dbReference type="InterPro" id="IPR024336">
    <property type="entry name" value="tRNA_splic_suSen54_N"/>
</dbReference>
<comment type="caution">
    <text evidence="4">The sequence shown here is derived from an EMBL/GenBank/DDBJ whole genome shotgun (WGS) entry which is preliminary data.</text>
</comment>
<dbReference type="GO" id="GO:0000214">
    <property type="term" value="C:tRNA-intron endonuclease complex"/>
    <property type="evidence" value="ECO:0007669"/>
    <property type="project" value="TreeGrafter"/>
</dbReference>
<gene>
    <name evidence="4" type="primary">SEN54</name>
    <name evidence="4" type="ORF">A0J61_06008</name>
</gene>
<dbReference type="PANTHER" id="PTHR21027:SF1">
    <property type="entry name" value="TRNA-SPLICING ENDONUCLEASE SUBUNIT SEN54"/>
    <property type="match status" value="1"/>
</dbReference>
<evidence type="ECO:0000313" key="5">
    <source>
        <dbReference type="Proteomes" id="UP000093000"/>
    </source>
</evidence>
<reference evidence="4 5" key="1">
    <citation type="submission" date="2016-03" db="EMBL/GenBank/DDBJ databases">
        <title>Choanephora cucurbitarum.</title>
        <authorList>
            <person name="Min B."/>
            <person name="Park H."/>
            <person name="Park J.-H."/>
            <person name="Shin H.-D."/>
            <person name="Choi I.-G."/>
        </authorList>
    </citation>
    <scope>NUCLEOTIDE SEQUENCE [LARGE SCALE GENOMIC DNA]</scope>
    <source>
        <strain evidence="4 5">KUS-F28377</strain>
    </source>
</reference>
<dbReference type="STRING" id="101091.A0A1C7N9Z7"/>
<name>A0A1C7N9Z7_9FUNG</name>
<protein>
    <submittedName>
        <fullName evidence="4">tRNA-splicing endonuclease subunit SEN54</fullName>
    </submittedName>
</protein>
<keyword evidence="4" id="KW-0378">Hydrolase</keyword>
<dbReference type="Pfam" id="PF12928">
    <property type="entry name" value="tRNA_int_end_N2"/>
    <property type="match status" value="1"/>
</dbReference>
<organism evidence="4 5">
    <name type="scientific">Choanephora cucurbitarum</name>
    <dbReference type="NCBI Taxonomy" id="101091"/>
    <lineage>
        <taxon>Eukaryota</taxon>
        <taxon>Fungi</taxon>
        <taxon>Fungi incertae sedis</taxon>
        <taxon>Mucoromycota</taxon>
        <taxon>Mucoromycotina</taxon>
        <taxon>Mucoromycetes</taxon>
        <taxon>Mucorales</taxon>
        <taxon>Mucorineae</taxon>
        <taxon>Choanephoraceae</taxon>
        <taxon>Choanephoroideae</taxon>
        <taxon>Choanephora</taxon>
    </lineage>
</organism>
<keyword evidence="2" id="KW-0819">tRNA processing</keyword>
<keyword evidence="5" id="KW-1185">Reference proteome</keyword>
<dbReference type="Proteomes" id="UP000093000">
    <property type="component" value="Unassembled WGS sequence"/>
</dbReference>